<keyword evidence="3" id="KW-0732">Signal</keyword>
<dbReference type="InterPro" id="IPR050822">
    <property type="entry name" value="Cerebellin_Synaptic_Org"/>
</dbReference>
<dbReference type="SUPFAM" id="SSF49842">
    <property type="entry name" value="TNF-like"/>
    <property type="match status" value="1"/>
</dbReference>
<dbReference type="PANTHER" id="PTHR22923">
    <property type="entry name" value="CEREBELLIN-RELATED"/>
    <property type="match status" value="1"/>
</dbReference>
<dbReference type="Proteomes" id="UP000789390">
    <property type="component" value="Unassembled WGS sequence"/>
</dbReference>
<evidence type="ECO:0000256" key="3">
    <source>
        <dbReference type="ARBA" id="ARBA00022729"/>
    </source>
</evidence>
<dbReference type="OrthoDB" id="10070467at2759"/>
<dbReference type="Gene3D" id="2.60.120.40">
    <property type="match status" value="1"/>
</dbReference>
<dbReference type="EMBL" id="CAKKLH010000242">
    <property type="protein sequence ID" value="CAH0106925.1"/>
    <property type="molecule type" value="Genomic_DNA"/>
</dbReference>
<evidence type="ECO:0000313" key="6">
    <source>
        <dbReference type="Proteomes" id="UP000789390"/>
    </source>
</evidence>
<evidence type="ECO:0000256" key="2">
    <source>
        <dbReference type="ARBA" id="ARBA00022525"/>
    </source>
</evidence>
<keyword evidence="6" id="KW-1185">Reference proteome</keyword>
<proteinExistence type="predicted"/>
<reference evidence="5" key="1">
    <citation type="submission" date="2021-11" db="EMBL/GenBank/DDBJ databases">
        <authorList>
            <person name="Schell T."/>
        </authorList>
    </citation>
    <scope>NUCLEOTIDE SEQUENCE</scope>
    <source>
        <strain evidence="5">M5</strain>
    </source>
</reference>
<sequence length="457" mass="52569">MQYESVCVNIYDSQTTVHNKTIFFYTPIALLNPLNAVPIANQLTHTQGNLSIGFTIWNQTVTDKVAQHLNRVLGNQKVEANQVKVFPFDKVRLTSTKVQSADVDYSLTWEWQTFNTSRTSQRFSLTCPTREDCIRVRTRMHKNPQQFKHLRLEFYPQLNDGVEDTCINDGVGRSQEDLSKQVIELTKSLVETKLNFINELTKAKQELLDNFDAKLAKELNTFREVAQKELELTRMELINTKSIVDDLTTILKNRTTDIVDIGKMPTSCADLQRIGHKLNGFFSILQQTKIETVHCNFNKQQTDQNFQNSIGYVDIKSSPVYFHTHRMSNYDIIDTVIPFDNFIINEGNAMSYSGIFVAPKSGKYYFSFSSLSNYRTNGRVDLQVKTETSDWFKVGQAFGESNYQSLTVQLTLHLNKDDQIRLMLREGVIHDGRSKAHGPFTHFLGWLIEEDLILPFN</sequence>
<evidence type="ECO:0000259" key="4">
    <source>
        <dbReference type="Pfam" id="PF00386"/>
    </source>
</evidence>
<dbReference type="GO" id="GO:0005615">
    <property type="term" value="C:extracellular space"/>
    <property type="evidence" value="ECO:0007669"/>
    <property type="project" value="TreeGrafter"/>
</dbReference>
<dbReference type="PANTHER" id="PTHR22923:SF62">
    <property type="entry name" value="CVP18"/>
    <property type="match status" value="1"/>
</dbReference>
<keyword evidence="2" id="KW-0964">Secreted</keyword>
<comment type="caution">
    <text evidence="5">The sequence shown here is derived from an EMBL/GenBank/DDBJ whole genome shotgun (WGS) entry which is preliminary data.</text>
</comment>
<dbReference type="Pfam" id="PF00386">
    <property type="entry name" value="C1q"/>
    <property type="match status" value="1"/>
</dbReference>
<dbReference type="InterPro" id="IPR001073">
    <property type="entry name" value="C1q_dom"/>
</dbReference>
<gene>
    <name evidence="5" type="ORF">DGAL_LOCUS10095</name>
</gene>
<dbReference type="InterPro" id="IPR008983">
    <property type="entry name" value="Tumour_necrosis_fac-like_dom"/>
</dbReference>
<name>A0A8J2RRW2_9CRUS</name>
<organism evidence="5 6">
    <name type="scientific">Daphnia galeata</name>
    <dbReference type="NCBI Taxonomy" id="27404"/>
    <lineage>
        <taxon>Eukaryota</taxon>
        <taxon>Metazoa</taxon>
        <taxon>Ecdysozoa</taxon>
        <taxon>Arthropoda</taxon>
        <taxon>Crustacea</taxon>
        <taxon>Branchiopoda</taxon>
        <taxon>Diplostraca</taxon>
        <taxon>Cladocera</taxon>
        <taxon>Anomopoda</taxon>
        <taxon>Daphniidae</taxon>
        <taxon>Daphnia</taxon>
    </lineage>
</organism>
<protein>
    <recommendedName>
        <fullName evidence="4">C1q domain-containing protein</fullName>
    </recommendedName>
</protein>
<feature type="domain" description="C1q" evidence="4">
    <location>
        <begin position="333"/>
        <end position="447"/>
    </location>
</feature>
<accession>A0A8J2RRW2</accession>
<comment type="subcellular location">
    <subcellularLocation>
        <location evidence="1">Secreted</location>
    </subcellularLocation>
</comment>
<evidence type="ECO:0000256" key="1">
    <source>
        <dbReference type="ARBA" id="ARBA00004613"/>
    </source>
</evidence>
<evidence type="ECO:0000313" key="5">
    <source>
        <dbReference type="EMBL" id="CAH0106925.1"/>
    </source>
</evidence>
<dbReference type="AlphaFoldDB" id="A0A8J2RRW2"/>